<dbReference type="PATRIC" id="fig|29422.6.peg.2797"/>
<dbReference type="Proteomes" id="UP000054742">
    <property type="component" value="Unassembled WGS sequence"/>
</dbReference>
<dbReference type="SUPFAM" id="SSF55729">
    <property type="entry name" value="Acyl-CoA N-acyltransferases (Nat)"/>
    <property type="match status" value="1"/>
</dbReference>
<dbReference type="InterPro" id="IPR016181">
    <property type="entry name" value="Acyl_CoA_acyltransferase"/>
</dbReference>
<proteinExistence type="predicted"/>
<keyword evidence="1 4" id="KW-0808">Transferase</keyword>
<evidence type="ECO:0000313" key="5">
    <source>
        <dbReference type="Proteomes" id="UP000054742"/>
    </source>
</evidence>
<keyword evidence="2" id="KW-0012">Acyltransferase</keyword>
<dbReference type="PANTHER" id="PTHR42919">
    <property type="entry name" value="N-ALPHA-ACETYLTRANSFERASE"/>
    <property type="match status" value="1"/>
</dbReference>
<sequence length="163" mass="18488">MAFEIRPMKQGDIDQVYAIEQSAHRAPWSREILSDCVSVGYDCQVLEIIRTSVKQIAGYIICRKNFNVCHILNLCIAIPEQRKGYGQKLLEAVLNSLANSNSNTVILEVRPSNSAALKLYEKFGFREDIVKKGYYKDESGEEDAILLKKIIPHNQAFPLKDNL</sequence>
<dbReference type="GO" id="GO:0008080">
    <property type="term" value="F:N-acetyltransferase activity"/>
    <property type="evidence" value="ECO:0007669"/>
    <property type="project" value="InterPro"/>
</dbReference>
<dbReference type="Gene3D" id="3.40.630.30">
    <property type="match status" value="1"/>
</dbReference>
<dbReference type="PROSITE" id="PS51186">
    <property type="entry name" value="GNAT"/>
    <property type="match status" value="1"/>
</dbReference>
<protein>
    <submittedName>
        <fullName evidence="4">GCN5-related N-acetyltransferase</fullName>
    </submittedName>
</protein>
<comment type="caution">
    <text evidence="4">The sequence shown here is derived from an EMBL/GenBank/DDBJ whole genome shotgun (WGS) entry which is preliminary data.</text>
</comment>
<organism evidence="4 5">
    <name type="scientific">Legionella brunensis</name>
    <dbReference type="NCBI Taxonomy" id="29422"/>
    <lineage>
        <taxon>Bacteria</taxon>
        <taxon>Pseudomonadati</taxon>
        <taxon>Pseudomonadota</taxon>
        <taxon>Gammaproteobacteria</taxon>
        <taxon>Legionellales</taxon>
        <taxon>Legionellaceae</taxon>
        <taxon>Legionella</taxon>
    </lineage>
</organism>
<evidence type="ECO:0000256" key="2">
    <source>
        <dbReference type="ARBA" id="ARBA00023315"/>
    </source>
</evidence>
<dbReference type="RefSeq" id="WP_058442602.1">
    <property type="nucleotide sequence ID" value="NZ_CAAAHU010000004.1"/>
</dbReference>
<keyword evidence="5" id="KW-1185">Reference proteome</keyword>
<dbReference type="STRING" id="29422.Lbru_2634"/>
<dbReference type="InterPro" id="IPR051556">
    <property type="entry name" value="N-term/lysine_N-AcTrnsfr"/>
</dbReference>
<dbReference type="NCBIfam" id="TIGR01575">
    <property type="entry name" value="rimI"/>
    <property type="match status" value="1"/>
</dbReference>
<evidence type="ECO:0000256" key="1">
    <source>
        <dbReference type="ARBA" id="ARBA00022679"/>
    </source>
</evidence>
<dbReference type="CDD" id="cd04301">
    <property type="entry name" value="NAT_SF"/>
    <property type="match status" value="1"/>
</dbReference>
<dbReference type="InterPro" id="IPR000182">
    <property type="entry name" value="GNAT_dom"/>
</dbReference>
<dbReference type="EMBL" id="LNXV01000033">
    <property type="protein sequence ID" value="KTC78342.1"/>
    <property type="molecule type" value="Genomic_DNA"/>
</dbReference>
<reference evidence="4 5" key="1">
    <citation type="submission" date="2015-11" db="EMBL/GenBank/DDBJ databases">
        <title>Genomic analysis of 38 Legionella species identifies large and diverse effector repertoires.</title>
        <authorList>
            <person name="Burstein D."/>
            <person name="Amaro F."/>
            <person name="Zusman T."/>
            <person name="Lifshitz Z."/>
            <person name="Cohen O."/>
            <person name="Gilbert J.A."/>
            <person name="Pupko T."/>
            <person name="Shuman H.A."/>
            <person name="Segal G."/>
        </authorList>
    </citation>
    <scope>NUCLEOTIDE SEQUENCE [LARGE SCALE GENOMIC DNA]</scope>
    <source>
        <strain evidence="4 5">ATCC 43878</strain>
    </source>
</reference>
<feature type="domain" description="N-acetyltransferase" evidence="3">
    <location>
        <begin position="3"/>
        <end position="152"/>
    </location>
</feature>
<evidence type="ECO:0000259" key="3">
    <source>
        <dbReference type="PROSITE" id="PS51186"/>
    </source>
</evidence>
<dbReference type="OrthoDB" id="9796919at2"/>
<dbReference type="InterPro" id="IPR006464">
    <property type="entry name" value="AcTrfase_RimI/Ard1"/>
</dbReference>
<gene>
    <name evidence="4" type="primary">rimI_2</name>
    <name evidence="4" type="ORF">Lbru_2634</name>
</gene>
<dbReference type="AlphaFoldDB" id="A0A0W0S4D5"/>
<dbReference type="Pfam" id="PF00583">
    <property type="entry name" value="Acetyltransf_1"/>
    <property type="match status" value="1"/>
</dbReference>
<name>A0A0W0S4D5_9GAMM</name>
<dbReference type="PANTHER" id="PTHR42919:SF8">
    <property type="entry name" value="N-ALPHA-ACETYLTRANSFERASE 50"/>
    <property type="match status" value="1"/>
</dbReference>
<accession>A0A0W0S4D5</accession>
<evidence type="ECO:0000313" key="4">
    <source>
        <dbReference type="EMBL" id="KTC78342.1"/>
    </source>
</evidence>